<evidence type="ECO:0000256" key="5">
    <source>
        <dbReference type="RuleBase" id="RU364010"/>
    </source>
</evidence>
<dbReference type="Gene3D" id="3.30.70.100">
    <property type="match status" value="1"/>
</dbReference>
<name>G7Y594_CLOSI</name>
<dbReference type="SUPFAM" id="SSF118203">
    <property type="entry name" value="Vacuolar ATP synthase subunit C"/>
    <property type="match status" value="1"/>
</dbReference>
<keyword evidence="2 5" id="KW-0813">Transport</keyword>
<keyword evidence="7" id="KW-1185">Reference proteome</keyword>
<protein>
    <recommendedName>
        <fullName evidence="5">V-type proton ATPase subunit C</fullName>
    </recommendedName>
</protein>
<dbReference type="GO" id="GO:0005765">
    <property type="term" value="C:lysosomal membrane"/>
    <property type="evidence" value="ECO:0007669"/>
    <property type="project" value="TreeGrafter"/>
</dbReference>
<dbReference type="InterPro" id="IPR036132">
    <property type="entry name" value="Vac_ATP_synth_c_sf"/>
</dbReference>
<comment type="subunit">
    <text evidence="5">V-ATPase is a heteromultimeric enzyme made up of two complexes: the ATP-hydrolytic V1 complex and the proton translocation V0 complex. The V1 complex consists of three catalytic AB heterodimers that form a heterohexamer, three peripheral stalks each consisting of EG heterodimers, one central rotor including subunits D and F, and the regulatory subunits C and H. The proton translocation complex V0 consists of the proton transport subunit a, a ring of proteolipid subunits c9c'', rotary subunit d, subunits e and f, and two accessory subunits.</text>
</comment>
<dbReference type="GO" id="GO:0046961">
    <property type="term" value="F:proton-transporting ATPase activity, rotational mechanism"/>
    <property type="evidence" value="ECO:0007669"/>
    <property type="project" value="InterPro"/>
</dbReference>
<evidence type="ECO:0000256" key="3">
    <source>
        <dbReference type="ARBA" id="ARBA00022781"/>
    </source>
</evidence>
<organism evidence="6 7">
    <name type="scientific">Clonorchis sinensis</name>
    <name type="common">Chinese liver fluke</name>
    <dbReference type="NCBI Taxonomy" id="79923"/>
    <lineage>
        <taxon>Eukaryota</taxon>
        <taxon>Metazoa</taxon>
        <taxon>Spiralia</taxon>
        <taxon>Lophotrochozoa</taxon>
        <taxon>Platyhelminthes</taxon>
        <taxon>Trematoda</taxon>
        <taxon>Digenea</taxon>
        <taxon>Opisthorchiida</taxon>
        <taxon>Opisthorchiata</taxon>
        <taxon>Opisthorchiidae</taxon>
        <taxon>Clonorchis</taxon>
    </lineage>
</organism>
<comment type="similarity">
    <text evidence="1 5">Belongs to the V-ATPase C subunit family.</text>
</comment>
<dbReference type="PANTHER" id="PTHR10137:SF0">
    <property type="entry name" value="V-TYPE PROTON ATPASE SUBUNIT C"/>
    <property type="match status" value="1"/>
</dbReference>
<dbReference type="PANTHER" id="PTHR10137">
    <property type="entry name" value="V-TYPE PROTON ATPASE SUBUNIT C"/>
    <property type="match status" value="1"/>
</dbReference>
<dbReference type="CDD" id="cd14785">
    <property type="entry name" value="V-ATPase_C"/>
    <property type="match status" value="1"/>
</dbReference>
<dbReference type="InterPro" id="IPR004907">
    <property type="entry name" value="ATPase_V1-cplx_csu"/>
</dbReference>
<reference key="2">
    <citation type="submission" date="2011-10" db="EMBL/GenBank/DDBJ databases">
        <title>The genome and transcriptome sequence of Clonorchis sinensis provide insights into the carcinogenic liver fluke.</title>
        <authorList>
            <person name="Wang X."/>
            <person name="Huang Y."/>
            <person name="Chen W."/>
            <person name="Liu H."/>
            <person name="Guo L."/>
            <person name="Chen Y."/>
            <person name="Luo F."/>
            <person name="Zhou W."/>
            <person name="Sun J."/>
            <person name="Mao Q."/>
            <person name="Liang P."/>
            <person name="Zhou C."/>
            <person name="Tian Y."/>
            <person name="Men J."/>
            <person name="Lv X."/>
            <person name="Huang L."/>
            <person name="Zhou J."/>
            <person name="Hu Y."/>
            <person name="Li R."/>
            <person name="Zhang F."/>
            <person name="Lei H."/>
            <person name="Li X."/>
            <person name="Hu X."/>
            <person name="Liang C."/>
            <person name="Xu J."/>
            <person name="Wu Z."/>
            <person name="Yu X."/>
        </authorList>
    </citation>
    <scope>NUCLEOTIDE SEQUENCE</scope>
    <source>
        <strain>Henan</strain>
    </source>
</reference>
<keyword evidence="3 5" id="KW-0375">Hydrogen ion transport</keyword>
<reference evidence="6" key="1">
    <citation type="journal article" date="2011" name="Genome Biol.">
        <title>The draft genome of the carcinogenic human liver fluke Clonorchis sinensis.</title>
        <authorList>
            <person name="Wang X."/>
            <person name="Chen W."/>
            <person name="Huang Y."/>
            <person name="Sun J."/>
            <person name="Men J."/>
            <person name="Liu H."/>
            <person name="Luo F."/>
            <person name="Guo L."/>
            <person name="Lv X."/>
            <person name="Deng C."/>
            <person name="Zhou C."/>
            <person name="Fan Y."/>
            <person name="Li X."/>
            <person name="Huang L."/>
            <person name="Hu Y."/>
            <person name="Liang C."/>
            <person name="Hu X."/>
            <person name="Xu J."/>
            <person name="Yu X."/>
        </authorList>
    </citation>
    <scope>NUCLEOTIDE SEQUENCE [LARGE SCALE GENOMIC DNA]</scope>
    <source>
        <strain evidence="6">Henan</strain>
    </source>
</reference>
<dbReference type="Pfam" id="PF03223">
    <property type="entry name" value="V-ATPase_C"/>
    <property type="match status" value="1"/>
</dbReference>
<dbReference type="FunFam" id="3.30.70.100:FF:000002">
    <property type="entry name" value="V-type proton ATPase subunit C"/>
    <property type="match status" value="1"/>
</dbReference>
<evidence type="ECO:0000313" key="6">
    <source>
        <dbReference type="EMBL" id="GAA48137.1"/>
    </source>
</evidence>
<keyword evidence="4 5" id="KW-0406">Ion transport</keyword>
<accession>G7Y594</accession>
<dbReference type="EMBL" id="DF142870">
    <property type="protein sequence ID" value="GAA48137.1"/>
    <property type="molecule type" value="Genomic_DNA"/>
</dbReference>
<comment type="function">
    <text evidence="5">Subunit of the V1 complex of vacuolar(H+)-ATPase (V-ATPase), a multisubunit enzyme composed of a peripheral complex (V1) that hydrolyzes ATP and a membrane integral complex (V0) that translocates protons. V-ATPase is responsible for acidifying and maintaining the pH of intracellular compartments and in some cell types, is targeted to the plasma membrane, where it is responsible for acidifying the extracellular environment. Subunit C is necessary for the assembly of the catalytic sector of the enzyme and is likely to have a specific function in its catalytic activity.</text>
</comment>
<evidence type="ECO:0000313" key="7">
    <source>
        <dbReference type="Proteomes" id="UP000008909"/>
    </source>
</evidence>
<sequence length="574" mass="65536">MSLTIDGCRLGVRIQGQGKAAVLRRNRRSNPGSLLTSSACIGHLSYRSIEQTVISTQLIIIIDSMTPVFNTDASLSYTHDLFESLIVKRRKKWTGKGLSVSLLQSFRDLVVQLGHSYRPPGFLYPSLLTKAVTTDPDKTRPSQSQNCILSGRLDNLTVSDVMWSVLWDVAHLSTYRCRTRTKDHFEQKIHYLMSEFWIISLPGERNPDEVFERLNASLSKYPGLSSQWKFSIPTDLKVGTLDVLVGLSDELAKLDIYAESITKKVAQYMGDVLEEQRHKLEDNLTINGLNPATFLVKFQWDYAKYPVKQTLSSLYAIISEQLSKIDADLKVKSTAYNAVKGNLQNLERKQTGSLLTRDLGDIVKSEQFVVGSEYLATLVVVVPRSSYKEWQSNYATLTDMVVPNSSELLFEDQDNGLWTVTLFRKMIEDFKNRCRERRFIVRDFEYDEKKIEEGKTELSKLESDKKRQFAPLFRWLKINFGEAFSAMVHTKALRVFVESVLRYGLPVDFQAVLIQPNKKAHKRLRELLRQLYSHLDSTASSNVVDEEVALVGVSPVDYYPYVSFKVELSILDSR</sequence>
<dbReference type="Gene3D" id="3.30.70.1180">
    <property type="entry name" value="Vacuolar atp synthase subunit c, domain 1"/>
    <property type="match status" value="1"/>
</dbReference>
<proteinExistence type="inferred from homology"/>
<dbReference type="Proteomes" id="UP000008909">
    <property type="component" value="Unassembled WGS sequence"/>
</dbReference>
<evidence type="ECO:0000256" key="2">
    <source>
        <dbReference type="ARBA" id="ARBA00022448"/>
    </source>
</evidence>
<evidence type="ECO:0000256" key="1">
    <source>
        <dbReference type="ARBA" id="ARBA00006138"/>
    </source>
</evidence>
<dbReference type="SMR" id="G7Y594"/>
<gene>
    <name evidence="6" type="ORF">CLF_101222</name>
</gene>
<dbReference type="Gene3D" id="1.20.1460.10">
    <property type="entry name" value="subunit c (vma5p) of the yeast v-atpase, domain 2"/>
    <property type="match status" value="1"/>
</dbReference>
<evidence type="ECO:0000256" key="4">
    <source>
        <dbReference type="ARBA" id="ARBA00023065"/>
    </source>
</evidence>
<dbReference type="AlphaFoldDB" id="G7Y594"/>
<dbReference type="GO" id="GO:0000221">
    <property type="term" value="C:vacuolar proton-transporting V-type ATPase, V1 domain"/>
    <property type="evidence" value="ECO:0007669"/>
    <property type="project" value="TreeGrafter"/>
</dbReference>